<name>A0ABS3BK47_9GAMM</name>
<evidence type="ECO:0000256" key="1">
    <source>
        <dbReference type="SAM" id="SignalP"/>
    </source>
</evidence>
<dbReference type="RefSeq" id="WP_029652912.1">
    <property type="nucleotide sequence ID" value="NZ_JAFKDB010000019.1"/>
</dbReference>
<dbReference type="EMBL" id="JAFKDB010000019">
    <property type="protein sequence ID" value="MBN7771261.1"/>
    <property type="molecule type" value="Genomic_DNA"/>
</dbReference>
<evidence type="ECO:0000313" key="2">
    <source>
        <dbReference type="EMBL" id="MBN7771261.1"/>
    </source>
</evidence>
<keyword evidence="3" id="KW-1185">Reference proteome</keyword>
<gene>
    <name evidence="2" type="ORF">JYP53_15250</name>
</gene>
<reference evidence="2 3" key="1">
    <citation type="submission" date="2021-02" db="EMBL/GenBank/DDBJ databases">
        <title>PHA producing bacteria isolated from coastal sediment in Guangdong, Shenzhen.</title>
        <authorList>
            <person name="Zheng W."/>
            <person name="Yu S."/>
            <person name="Huang Y."/>
        </authorList>
    </citation>
    <scope>NUCLEOTIDE SEQUENCE [LARGE SCALE GENOMIC DNA]</scope>
    <source>
        <strain evidence="2 3">TN21-5</strain>
    </source>
</reference>
<feature type="chain" id="PRO_5047447332" evidence="1">
    <location>
        <begin position="21"/>
        <end position="88"/>
    </location>
</feature>
<protein>
    <submittedName>
        <fullName evidence="2">Uncharacterized protein</fullName>
    </submittedName>
</protein>
<feature type="signal peptide" evidence="1">
    <location>
        <begin position="1"/>
        <end position="20"/>
    </location>
</feature>
<proteinExistence type="predicted"/>
<evidence type="ECO:0000313" key="3">
    <source>
        <dbReference type="Proteomes" id="UP000664344"/>
    </source>
</evidence>
<dbReference type="Proteomes" id="UP000664344">
    <property type="component" value="Unassembled WGS sequence"/>
</dbReference>
<keyword evidence="1" id="KW-0732">Signal</keyword>
<accession>A0ABS3BK47</accession>
<organism evidence="2 3">
    <name type="scientific">Marinobacter daepoensis</name>
    <dbReference type="NCBI Taxonomy" id="262077"/>
    <lineage>
        <taxon>Bacteria</taxon>
        <taxon>Pseudomonadati</taxon>
        <taxon>Pseudomonadota</taxon>
        <taxon>Gammaproteobacteria</taxon>
        <taxon>Pseudomonadales</taxon>
        <taxon>Marinobacteraceae</taxon>
        <taxon>Marinobacter</taxon>
    </lineage>
</organism>
<sequence>MIIRVSLIGLMLALPMAAVANDVLEDALSGPGFERDERAHARKALDAQVKQPVRGKELSAQIYLRTQKRLAESFDHKIPETLAEPTRD</sequence>
<comment type="caution">
    <text evidence="2">The sequence shown here is derived from an EMBL/GenBank/DDBJ whole genome shotgun (WGS) entry which is preliminary data.</text>
</comment>